<dbReference type="SUPFAM" id="SSF48403">
    <property type="entry name" value="Ankyrin repeat"/>
    <property type="match status" value="1"/>
</dbReference>
<reference evidence="1 2" key="1">
    <citation type="submission" date="2019-02" db="EMBL/GenBank/DDBJ databases">
        <title>Deep-cultivation of Planctomycetes and their phenomic and genomic characterization uncovers novel biology.</title>
        <authorList>
            <person name="Wiegand S."/>
            <person name="Jogler M."/>
            <person name="Boedeker C."/>
            <person name="Pinto D."/>
            <person name="Vollmers J."/>
            <person name="Rivas-Marin E."/>
            <person name="Kohn T."/>
            <person name="Peeters S.H."/>
            <person name="Heuer A."/>
            <person name="Rast P."/>
            <person name="Oberbeckmann S."/>
            <person name="Bunk B."/>
            <person name="Jeske O."/>
            <person name="Meyerdierks A."/>
            <person name="Storesund J.E."/>
            <person name="Kallscheuer N."/>
            <person name="Luecker S."/>
            <person name="Lage O.M."/>
            <person name="Pohl T."/>
            <person name="Merkel B.J."/>
            <person name="Hornburger P."/>
            <person name="Mueller R.-W."/>
            <person name="Bruemmer F."/>
            <person name="Labrenz M."/>
            <person name="Spormann A.M."/>
            <person name="Op den Camp H."/>
            <person name="Overmann J."/>
            <person name="Amann R."/>
            <person name="Jetten M.S.M."/>
            <person name="Mascher T."/>
            <person name="Medema M.H."/>
            <person name="Devos D.P."/>
            <person name="Kaster A.-K."/>
            <person name="Ovreas L."/>
            <person name="Rohde M."/>
            <person name="Galperin M.Y."/>
            <person name="Jogler C."/>
        </authorList>
    </citation>
    <scope>NUCLEOTIDE SEQUENCE [LARGE SCALE GENOMIC DNA]</scope>
    <source>
        <strain evidence="1 2">KS4</strain>
    </source>
</reference>
<sequence>MDMIPHKTVEFHRILSQKYELLSAKINNNYATVMACSFTDQNGYEGVYPIIPLDRDLIEISKLNPSCYEVAFDDLGNRFGITLHDQSIMYLDYLNSCYETIASSTRSFYKMLFAPDDLCDPVEKAVIRKYSKKEVLRILFDSGYTLDSYSSHKGRSFLHTVSTFGHLELVEYLIDECEFSVNGLLPIAAINNQIEIVQYLLGKKVNAFAMYEGRDYLDTVKLLGYSDIVSLIEDTRNKK</sequence>
<organism evidence="1 2">
    <name type="scientific">Poriferisphaera corsica</name>
    <dbReference type="NCBI Taxonomy" id="2528020"/>
    <lineage>
        <taxon>Bacteria</taxon>
        <taxon>Pseudomonadati</taxon>
        <taxon>Planctomycetota</taxon>
        <taxon>Phycisphaerae</taxon>
        <taxon>Phycisphaerales</taxon>
        <taxon>Phycisphaeraceae</taxon>
        <taxon>Poriferisphaera</taxon>
    </lineage>
</organism>
<dbReference type="Pfam" id="PF12796">
    <property type="entry name" value="Ank_2"/>
    <property type="match status" value="1"/>
</dbReference>
<dbReference type="Proteomes" id="UP000317369">
    <property type="component" value="Chromosome"/>
</dbReference>
<dbReference type="EMBL" id="CP036425">
    <property type="protein sequence ID" value="QDU33496.1"/>
    <property type="molecule type" value="Genomic_DNA"/>
</dbReference>
<dbReference type="AlphaFoldDB" id="A0A517YTE8"/>
<evidence type="ECO:0000313" key="2">
    <source>
        <dbReference type="Proteomes" id="UP000317369"/>
    </source>
</evidence>
<gene>
    <name evidence="1" type="ORF">KS4_15460</name>
</gene>
<accession>A0A517YTE8</accession>
<proteinExistence type="predicted"/>
<dbReference type="InterPro" id="IPR036770">
    <property type="entry name" value="Ankyrin_rpt-contain_sf"/>
</dbReference>
<dbReference type="InterPro" id="IPR002110">
    <property type="entry name" value="Ankyrin_rpt"/>
</dbReference>
<evidence type="ECO:0000313" key="1">
    <source>
        <dbReference type="EMBL" id="QDU33496.1"/>
    </source>
</evidence>
<dbReference type="Gene3D" id="1.25.40.20">
    <property type="entry name" value="Ankyrin repeat-containing domain"/>
    <property type="match status" value="1"/>
</dbReference>
<name>A0A517YTE8_9BACT</name>
<dbReference type="KEGG" id="pcor:KS4_15460"/>
<dbReference type="RefSeq" id="WP_145076579.1">
    <property type="nucleotide sequence ID" value="NZ_CP036425.1"/>
</dbReference>
<keyword evidence="2" id="KW-1185">Reference proteome</keyword>
<protein>
    <submittedName>
        <fullName evidence="1">Ankyrin repeats (3 copies)</fullName>
    </submittedName>
</protein>